<organism evidence="7 8">
    <name type="scientific">Mycoemilia scoparia</name>
    <dbReference type="NCBI Taxonomy" id="417184"/>
    <lineage>
        <taxon>Eukaryota</taxon>
        <taxon>Fungi</taxon>
        <taxon>Fungi incertae sedis</taxon>
        <taxon>Zoopagomycota</taxon>
        <taxon>Kickxellomycotina</taxon>
        <taxon>Kickxellomycetes</taxon>
        <taxon>Kickxellales</taxon>
        <taxon>Kickxellaceae</taxon>
        <taxon>Mycoemilia</taxon>
    </lineage>
</organism>
<dbReference type="AlphaFoldDB" id="A0A9W8DNM5"/>
<keyword evidence="2" id="KW-0805">Transcription regulation</keyword>
<evidence type="ECO:0000256" key="5">
    <source>
        <dbReference type="SAM" id="MobiDB-lite"/>
    </source>
</evidence>
<dbReference type="OrthoDB" id="166375at2759"/>
<dbReference type="Pfam" id="PF03126">
    <property type="entry name" value="Plus-3"/>
    <property type="match status" value="1"/>
</dbReference>
<dbReference type="EMBL" id="JANBPU010000053">
    <property type="protein sequence ID" value="KAJ1918085.1"/>
    <property type="molecule type" value="Genomic_DNA"/>
</dbReference>
<feature type="region of interest" description="Disordered" evidence="5">
    <location>
        <begin position="140"/>
        <end position="222"/>
    </location>
</feature>
<protein>
    <submittedName>
        <fullName evidence="7">RNA polymerase-associated protein rtf1</fullName>
    </submittedName>
</protein>
<feature type="domain" description="Plus3" evidence="6">
    <location>
        <begin position="232"/>
        <end position="362"/>
    </location>
</feature>
<dbReference type="GO" id="GO:1990269">
    <property type="term" value="F:RNA polymerase II C-terminal domain phosphoserine binding"/>
    <property type="evidence" value="ECO:0007669"/>
    <property type="project" value="TreeGrafter"/>
</dbReference>
<dbReference type="PROSITE" id="PS51360">
    <property type="entry name" value="PLUS3"/>
    <property type="match status" value="1"/>
</dbReference>
<dbReference type="Proteomes" id="UP001150538">
    <property type="component" value="Unassembled WGS sequence"/>
</dbReference>
<feature type="compositionally biased region" description="Acidic residues" evidence="5">
    <location>
        <begin position="210"/>
        <end position="222"/>
    </location>
</feature>
<dbReference type="PANTHER" id="PTHR13115:SF8">
    <property type="entry name" value="RNA POLYMERASE-ASSOCIATED PROTEIN RTF1 HOMOLOG"/>
    <property type="match status" value="1"/>
</dbReference>
<dbReference type="InterPro" id="IPR036128">
    <property type="entry name" value="Plus3-like_sf"/>
</dbReference>
<evidence type="ECO:0000256" key="2">
    <source>
        <dbReference type="ARBA" id="ARBA00023015"/>
    </source>
</evidence>
<dbReference type="GO" id="GO:0016593">
    <property type="term" value="C:Cdc73/Paf1 complex"/>
    <property type="evidence" value="ECO:0007669"/>
    <property type="project" value="TreeGrafter"/>
</dbReference>
<dbReference type="Gene3D" id="3.90.70.200">
    <property type="entry name" value="Plus-3 domain"/>
    <property type="match status" value="1"/>
</dbReference>
<dbReference type="PANTHER" id="PTHR13115">
    <property type="entry name" value="RNA POLYMERASE-ASSOCIATED PROTEIN RTF1 HOMOLOG"/>
    <property type="match status" value="1"/>
</dbReference>
<comment type="caution">
    <text evidence="7">The sequence shown here is derived from an EMBL/GenBank/DDBJ whole genome shotgun (WGS) entry which is preliminary data.</text>
</comment>
<name>A0A9W8DNM5_9FUNG</name>
<feature type="region of interest" description="Disordered" evidence="5">
    <location>
        <begin position="1"/>
        <end position="111"/>
    </location>
</feature>
<feature type="compositionally biased region" description="Basic and acidic residues" evidence="5">
    <location>
        <begin position="184"/>
        <end position="209"/>
    </location>
</feature>
<dbReference type="SUPFAM" id="SSF159042">
    <property type="entry name" value="Plus3-like"/>
    <property type="match status" value="1"/>
</dbReference>
<evidence type="ECO:0000256" key="3">
    <source>
        <dbReference type="ARBA" id="ARBA00023163"/>
    </source>
</evidence>
<feature type="region of interest" description="Disordered" evidence="5">
    <location>
        <begin position="406"/>
        <end position="455"/>
    </location>
</feature>
<sequence>MQRQQQQQEDDLEGAILALFDGDEAPQGSGSRKLGSDVDIESDGRRRHGSGGSKSRKHKHRSDNEDLSDDYSSKRRKKQGDTGKHREDEEEDMSSDAIDDWDSDLMGDDKDRDYLMSLPEFEREKILADRQEQRDILMERRELKRRLRRESEGGWAKKKKHRNLSSDSEEEYSDRASARKRKSSKGDKLGEIRRRRNEREHGKRSRAYDDDYSDEEGYLSRDEEDEDSNVVYASLLDLSSIRMKRNQLVDWVFFPFFKKTVIGCFIRVNMGEDSSDSYKIVEIKDVIENTSPYTVNNVVTDKRLRLRVGKQTRDIVINIVSNSPFTEQEFDEFQKTLQQNKVKRPTLDHVKNKIKSLQAAASYALTDAEITKMVEERKRLRQVPENIAMKRADLHQRQRIEQELNELDSKPKGFATPAKHFQQRPQQGTPAARFRGPGGTPLSGDGSAKPGFGPLSGPQNFPGQLVFAKSLSRGKSVDSMVEDTPKPPVIIQTKVKTTPGYTELMAAPGFDLSFVKI</sequence>
<dbReference type="SMART" id="SM00719">
    <property type="entry name" value="Plus3"/>
    <property type="match status" value="1"/>
</dbReference>
<feature type="compositionally biased region" description="Basic residues" evidence="5">
    <location>
        <begin position="45"/>
        <end position="61"/>
    </location>
</feature>
<proteinExistence type="predicted"/>
<evidence type="ECO:0000259" key="6">
    <source>
        <dbReference type="PROSITE" id="PS51360"/>
    </source>
</evidence>
<keyword evidence="4" id="KW-0539">Nucleus</keyword>
<feature type="compositionally biased region" description="Acidic residues" evidence="5">
    <location>
        <begin position="88"/>
        <end position="106"/>
    </location>
</feature>
<evidence type="ECO:0000256" key="4">
    <source>
        <dbReference type="ARBA" id="ARBA00023242"/>
    </source>
</evidence>
<accession>A0A9W8DNM5</accession>
<dbReference type="InterPro" id="IPR004343">
    <property type="entry name" value="Plus-3_dom"/>
</dbReference>
<reference evidence="7" key="1">
    <citation type="submission" date="2022-07" db="EMBL/GenBank/DDBJ databases">
        <title>Phylogenomic reconstructions and comparative analyses of Kickxellomycotina fungi.</title>
        <authorList>
            <person name="Reynolds N.K."/>
            <person name="Stajich J.E."/>
            <person name="Barry K."/>
            <person name="Grigoriev I.V."/>
            <person name="Crous P."/>
            <person name="Smith M.E."/>
        </authorList>
    </citation>
    <scope>NUCLEOTIDE SEQUENCE</scope>
    <source>
        <strain evidence="7">NBRC 100468</strain>
    </source>
</reference>
<keyword evidence="3" id="KW-0804">Transcription</keyword>
<gene>
    <name evidence="7" type="primary">RTF1</name>
    <name evidence="7" type="ORF">H4219_002806</name>
</gene>
<comment type="subcellular location">
    <subcellularLocation>
        <location evidence="1">Nucleus</location>
    </subcellularLocation>
</comment>
<keyword evidence="8" id="KW-1185">Reference proteome</keyword>
<evidence type="ECO:0000313" key="8">
    <source>
        <dbReference type="Proteomes" id="UP001150538"/>
    </source>
</evidence>
<dbReference type="GO" id="GO:0003677">
    <property type="term" value="F:DNA binding"/>
    <property type="evidence" value="ECO:0007669"/>
    <property type="project" value="InterPro"/>
</dbReference>
<evidence type="ECO:0000256" key="1">
    <source>
        <dbReference type="ARBA" id="ARBA00004123"/>
    </source>
</evidence>
<evidence type="ECO:0000313" key="7">
    <source>
        <dbReference type="EMBL" id="KAJ1918085.1"/>
    </source>
</evidence>